<comment type="caution">
    <text evidence="1">The sequence shown here is derived from an EMBL/GenBank/DDBJ whole genome shotgun (WGS) entry which is preliminary data.</text>
</comment>
<dbReference type="RefSeq" id="WP_246461188.1">
    <property type="nucleotide sequence ID" value="NZ_JACHEF010000001.1"/>
</dbReference>
<keyword evidence="2" id="KW-1185">Reference proteome</keyword>
<accession>A0A841P4Y6</accession>
<proteinExistence type="predicted"/>
<gene>
    <name evidence="1" type="ORF">HNQ71_000957</name>
</gene>
<evidence type="ECO:0000313" key="1">
    <source>
        <dbReference type="EMBL" id="MBB6408313.1"/>
    </source>
</evidence>
<organism evidence="1 2">
    <name type="scientific">Mesorhizobium sangaii</name>
    <dbReference type="NCBI Taxonomy" id="505389"/>
    <lineage>
        <taxon>Bacteria</taxon>
        <taxon>Pseudomonadati</taxon>
        <taxon>Pseudomonadota</taxon>
        <taxon>Alphaproteobacteria</taxon>
        <taxon>Hyphomicrobiales</taxon>
        <taxon>Phyllobacteriaceae</taxon>
        <taxon>Mesorhizobium</taxon>
    </lineage>
</organism>
<protein>
    <submittedName>
        <fullName evidence="1">Uncharacterized protein</fullName>
    </submittedName>
</protein>
<dbReference type="Proteomes" id="UP000556329">
    <property type="component" value="Unassembled WGS sequence"/>
</dbReference>
<name>A0A841P4Y6_9HYPH</name>
<evidence type="ECO:0000313" key="2">
    <source>
        <dbReference type="Proteomes" id="UP000556329"/>
    </source>
</evidence>
<dbReference type="AlphaFoldDB" id="A0A841P4Y6"/>
<reference evidence="1 2" key="1">
    <citation type="submission" date="2020-08" db="EMBL/GenBank/DDBJ databases">
        <title>Genomic Encyclopedia of Type Strains, Phase IV (KMG-IV): sequencing the most valuable type-strain genomes for metagenomic binning, comparative biology and taxonomic classification.</title>
        <authorList>
            <person name="Goeker M."/>
        </authorList>
    </citation>
    <scope>NUCLEOTIDE SEQUENCE [LARGE SCALE GENOMIC DNA]</scope>
    <source>
        <strain evidence="1 2">DSM 100039</strain>
    </source>
</reference>
<sequence length="35" mass="3965">MDVSFLGGITRANLEEQFANWDSMASDIKDFISQK</sequence>
<dbReference type="EMBL" id="JACHEF010000001">
    <property type="protein sequence ID" value="MBB6408313.1"/>
    <property type="molecule type" value="Genomic_DNA"/>
</dbReference>